<dbReference type="SUPFAM" id="SSF54626">
    <property type="entry name" value="Chalcone isomerase"/>
    <property type="match status" value="1"/>
</dbReference>
<dbReference type="AlphaFoldDB" id="A0A2K3DAW5"/>
<dbReference type="GeneID" id="5723852"/>
<dbReference type="RefSeq" id="XP_001698296.2">
    <property type="nucleotide sequence ID" value="XM_001698244.2"/>
</dbReference>
<dbReference type="EMBL" id="CM008971">
    <property type="protein sequence ID" value="PNW77676.1"/>
    <property type="molecule type" value="Genomic_DNA"/>
</dbReference>
<gene>
    <name evidence="1" type="ORF">CHLRE_10g446800v5</name>
</gene>
<dbReference type="Gramene" id="PNW77676">
    <property type="protein sequence ID" value="PNW77676"/>
    <property type="gene ID" value="CHLRE_10g446800v5"/>
</dbReference>
<dbReference type="GO" id="GO:0016872">
    <property type="term" value="F:intramolecular lyase activity"/>
    <property type="evidence" value="ECO:0007669"/>
    <property type="project" value="InterPro"/>
</dbReference>
<dbReference type="PANTHER" id="PTHR47284">
    <property type="entry name" value="FATTY-ACID-BINDING PROTEIN 2"/>
    <property type="match status" value="1"/>
</dbReference>
<dbReference type="SMR" id="A0A2K3DAW5"/>
<protein>
    <recommendedName>
        <fullName evidence="3">Chalcone isomerase domain-containing protein</fullName>
    </recommendedName>
</protein>
<reference evidence="1 2" key="1">
    <citation type="journal article" date="2007" name="Science">
        <title>The Chlamydomonas genome reveals the evolution of key animal and plant functions.</title>
        <authorList>
            <person name="Merchant S.S."/>
            <person name="Prochnik S.E."/>
            <person name="Vallon O."/>
            <person name="Harris E.H."/>
            <person name="Karpowicz S.J."/>
            <person name="Witman G.B."/>
            <person name="Terry A."/>
            <person name="Salamov A."/>
            <person name="Fritz-Laylin L.K."/>
            <person name="Marechal-Drouard L."/>
            <person name="Marshall W.F."/>
            <person name="Qu L.H."/>
            <person name="Nelson D.R."/>
            <person name="Sanderfoot A.A."/>
            <person name="Spalding M.H."/>
            <person name="Kapitonov V.V."/>
            <person name="Ren Q."/>
            <person name="Ferris P."/>
            <person name="Lindquist E."/>
            <person name="Shapiro H."/>
            <person name="Lucas S.M."/>
            <person name="Grimwood J."/>
            <person name="Schmutz J."/>
            <person name="Cardol P."/>
            <person name="Cerutti H."/>
            <person name="Chanfreau G."/>
            <person name="Chen C.L."/>
            <person name="Cognat V."/>
            <person name="Croft M.T."/>
            <person name="Dent R."/>
            <person name="Dutcher S."/>
            <person name="Fernandez E."/>
            <person name="Fukuzawa H."/>
            <person name="Gonzalez-Ballester D."/>
            <person name="Gonzalez-Halphen D."/>
            <person name="Hallmann A."/>
            <person name="Hanikenne M."/>
            <person name="Hippler M."/>
            <person name="Inwood W."/>
            <person name="Jabbari K."/>
            <person name="Kalanon M."/>
            <person name="Kuras R."/>
            <person name="Lefebvre P.A."/>
            <person name="Lemaire S.D."/>
            <person name="Lobanov A.V."/>
            <person name="Lohr M."/>
            <person name="Manuell A."/>
            <person name="Meier I."/>
            <person name="Mets L."/>
            <person name="Mittag M."/>
            <person name="Mittelmeier T."/>
            <person name="Moroney J.V."/>
            <person name="Moseley J."/>
            <person name="Napoli C."/>
            <person name="Nedelcu A.M."/>
            <person name="Niyogi K."/>
            <person name="Novoselov S.V."/>
            <person name="Paulsen I.T."/>
            <person name="Pazour G."/>
            <person name="Purton S."/>
            <person name="Ral J.P."/>
            <person name="Riano-Pachon D.M."/>
            <person name="Riekhof W."/>
            <person name="Rymarquis L."/>
            <person name="Schroda M."/>
            <person name="Stern D."/>
            <person name="Umen J."/>
            <person name="Willows R."/>
            <person name="Wilson N."/>
            <person name="Zimmer S.L."/>
            <person name="Allmer J."/>
            <person name="Balk J."/>
            <person name="Bisova K."/>
            <person name="Chen C.J."/>
            <person name="Elias M."/>
            <person name="Gendler K."/>
            <person name="Hauser C."/>
            <person name="Lamb M.R."/>
            <person name="Ledford H."/>
            <person name="Long J.C."/>
            <person name="Minagawa J."/>
            <person name="Page M.D."/>
            <person name="Pan J."/>
            <person name="Pootakham W."/>
            <person name="Roje S."/>
            <person name="Rose A."/>
            <person name="Stahlberg E."/>
            <person name="Terauchi A.M."/>
            <person name="Yang P."/>
            <person name="Ball S."/>
            <person name="Bowler C."/>
            <person name="Dieckmann C.L."/>
            <person name="Gladyshev V.N."/>
            <person name="Green P."/>
            <person name="Jorgensen R."/>
            <person name="Mayfield S."/>
            <person name="Mueller-Roeber B."/>
            <person name="Rajamani S."/>
            <person name="Sayre R.T."/>
            <person name="Brokstein P."/>
            <person name="Dubchak I."/>
            <person name="Goodstein D."/>
            <person name="Hornick L."/>
            <person name="Huang Y.W."/>
            <person name="Jhaveri J."/>
            <person name="Luo Y."/>
            <person name="Martinez D."/>
            <person name="Ngau W.C."/>
            <person name="Otillar B."/>
            <person name="Poliakov A."/>
            <person name="Porter A."/>
            <person name="Szajkowski L."/>
            <person name="Werner G."/>
            <person name="Zhou K."/>
            <person name="Grigoriev I.V."/>
            <person name="Rokhsar D.S."/>
            <person name="Grossman A.R."/>
        </authorList>
    </citation>
    <scope>NUCLEOTIDE SEQUENCE [LARGE SCALE GENOMIC DNA]</scope>
    <source>
        <strain evidence="2">CC-503</strain>
    </source>
</reference>
<dbReference type="InParanoid" id="A0A2K3DAW5"/>
<organism evidence="1 2">
    <name type="scientific">Chlamydomonas reinhardtii</name>
    <name type="common">Chlamydomonas smithii</name>
    <dbReference type="NCBI Taxonomy" id="3055"/>
    <lineage>
        <taxon>Eukaryota</taxon>
        <taxon>Viridiplantae</taxon>
        <taxon>Chlorophyta</taxon>
        <taxon>core chlorophytes</taxon>
        <taxon>Chlorophyceae</taxon>
        <taxon>CS clade</taxon>
        <taxon>Chlamydomonadales</taxon>
        <taxon>Chlamydomonadaceae</taxon>
        <taxon>Chlamydomonas</taxon>
    </lineage>
</organism>
<dbReference type="PaxDb" id="3055-EDP07789"/>
<evidence type="ECO:0008006" key="3">
    <source>
        <dbReference type="Google" id="ProtNLM"/>
    </source>
</evidence>
<sequence>MSEPEGVGMPGQFTLGGRRRGPLKRFYKIALKTFTFGLAGRGGRGGAVGARRRGRGARGPPLASLSAAILEPADVDLDDGYGPSTGQPLALTTTGVPGMSVLTPAAGVASFPLAILPPVHPDSEVPSGLYEHHSHIRSLHYHGHAEHLAHNQQNLSQLWNRARQPHHAHAQPHQTSHHQATQLCTCGGASTGMDCSAACAASAAADPDLLSQPLHAKHGHGSHSLQHLLATGSRQWGSSSWWDGRSMLKVKIYDFALYADTTKAREVLRSGLPSFAPGGTGSALIARSSSGGGGGSPTDLLVPPASGVGLSLTIRACRNLPLPLLGAEFERILQRRHEKAGGRADDPALRELLSYFSRERLPAHVVVGGGPGNSSEPAVRKGAAITFSRSSSGELVTEAGGALLGRVRSPALAEALFDLYMGEMPVSKKAKAAATTALLQLAEGGDSPYRLQPGERLLCAPGASPTSQPNACVLASS</sequence>
<keyword evidence="2" id="KW-1185">Reference proteome</keyword>
<evidence type="ECO:0000313" key="1">
    <source>
        <dbReference type="EMBL" id="PNW77676.1"/>
    </source>
</evidence>
<dbReference type="ExpressionAtlas" id="A0A2K3DAW5">
    <property type="expression patterns" value="baseline"/>
</dbReference>
<evidence type="ECO:0000313" key="2">
    <source>
        <dbReference type="Proteomes" id="UP000006906"/>
    </source>
</evidence>
<proteinExistence type="predicted"/>
<dbReference type="InterPro" id="IPR036298">
    <property type="entry name" value="Chalcone_isomerase_sf"/>
</dbReference>
<dbReference type="KEGG" id="cre:CHLRE_10g446800v5"/>
<dbReference type="Gene3D" id="3.50.70.10">
    <property type="match status" value="1"/>
</dbReference>
<dbReference type="Proteomes" id="UP000006906">
    <property type="component" value="Chromosome 10"/>
</dbReference>
<accession>A0A2K3DAW5</accession>
<dbReference type="OrthoDB" id="18193at2759"/>
<dbReference type="PANTHER" id="PTHR47284:SF3">
    <property type="entry name" value="FATTY-ACID-BINDING PROTEIN 2"/>
    <property type="match status" value="1"/>
</dbReference>
<dbReference type="InterPro" id="IPR016088">
    <property type="entry name" value="Chalcone_isomerase_3-sand"/>
</dbReference>
<name>A0A2K3DAW5_CHLRE</name>